<proteinExistence type="predicted"/>
<dbReference type="Proteomes" id="UP000632498">
    <property type="component" value="Unassembled WGS sequence"/>
</dbReference>
<name>A0A917C817_9PROT</name>
<dbReference type="EMBL" id="BMHV01000058">
    <property type="protein sequence ID" value="GGF76798.1"/>
    <property type="molecule type" value="Genomic_DNA"/>
</dbReference>
<evidence type="ECO:0000313" key="2">
    <source>
        <dbReference type="Proteomes" id="UP000632498"/>
    </source>
</evidence>
<reference evidence="1" key="2">
    <citation type="submission" date="2020-09" db="EMBL/GenBank/DDBJ databases">
        <authorList>
            <person name="Sun Q."/>
            <person name="Zhou Y."/>
        </authorList>
    </citation>
    <scope>NUCLEOTIDE SEQUENCE</scope>
    <source>
        <strain evidence="1">CGMCC 1.15254</strain>
    </source>
</reference>
<keyword evidence="2" id="KW-1185">Reference proteome</keyword>
<dbReference type="AlphaFoldDB" id="A0A917C817"/>
<protein>
    <recommendedName>
        <fullName evidence="3">Bacterial mobilisation domain-containing protein</fullName>
    </recommendedName>
</protein>
<evidence type="ECO:0000313" key="1">
    <source>
        <dbReference type="EMBL" id="GGF76798.1"/>
    </source>
</evidence>
<accession>A0A917C817</accession>
<reference evidence="1" key="1">
    <citation type="journal article" date="2014" name="Int. J. Syst. Evol. Microbiol.">
        <title>Complete genome sequence of Corynebacterium casei LMG S-19264T (=DSM 44701T), isolated from a smear-ripened cheese.</title>
        <authorList>
            <consortium name="US DOE Joint Genome Institute (JGI-PGF)"/>
            <person name="Walter F."/>
            <person name="Albersmeier A."/>
            <person name="Kalinowski J."/>
            <person name="Ruckert C."/>
        </authorList>
    </citation>
    <scope>NUCLEOTIDE SEQUENCE</scope>
    <source>
        <strain evidence="1">CGMCC 1.15254</strain>
    </source>
</reference>
<gene>
    <name evidence="1" type="ORF">GCM10011332_33470</name>
</gene>
<organism evidence="1 2">
    <name type="scientific">Terasakiella brassicae</name>
    <dbReference type="NCBI Taxonomy" id="1634917"/>
    <lineage>
        <taxon>Bacteria</taxon>
        <taxon>Pseudomonadati</taxon>
        <taxon>Pseudomonadota</taxon>
        <taxon>Alphaproteobacteria</taxon>
        <taxon>Rhodospirillales</taxon>
        <taxon>Terasakiellaceae</taxon>
        <taxon>Terasakiella</taxon>
    </lineage>
</organism>
<sequence length="129" mass="14617">MKRTKILSFRLNPEEHERLRLSLKKAAPQRTMPDAARALCLKYAKARIPDTVKPRLQPKRLPVLDTQLLSKSLGQLGKIGSNLNQLAKHAHLHKKLPHIQALNELQNQVQNAGNIIKEALHPEEKGHDN</sequence>
<evidence type="ECO:0008006" key="3">
    <source>
        <dbReference type="Google" id="ProtNLM"/>
    </source>
</evidence>
<dbReference type="RefSeq" id="WP_188667366.1">
    <property type="nucleotide sequence ID" value="NZ_BMHV01000058.1"/>
</dbReference>
<comment type="caution">
    <text evidence="1">The sequence shown here is derived from an EMBL/GenBank/DDBJ whole genome shotgun (WGS) entry which is preliminary data.</text>
</comment>